<sequence>MKKTVKQMLEALNEKFAVIGSLDAGQMVILERGSRVIELKAPNHDESAFWTNLSAIAEEQWNVGGDRTWISPELDYFIDASGEYDIPKQLDPGSYWMGDASDSDKTTTQQAFMVRNSRTNQNIHLKMHKQYSPIPNPMKRNFSTESSELLDISYVGYECETRLLALPEERSISRLEGCFDGSFTGLLFCGENSCNCKNSGAYAWYYIISAFFGVTIIVLKGGKVSGVSHQAVNRL</sequence>
<feature type="transmembrane region" description="Helical" evidence="1">
    <location>
        <begin position="202"/>
        <end position="219"/>
    </location>
</feature>
<keyword evidence="1" id="KW-1133">Transmembrane helix</keyword>
<protein>
    <submittedName>
        <fullName evidence="2">Uncharacterized protein</fullName>
    </submittedName>
</protein>
<dbReference type="RefSeq" id="WP_155704859.1">
    <property type="nucleotide sequence ID" value="NZ_CP034235.1"/>
</dbReference>
<accession>A0A6B8RX03</accession>
<dbReference type="KEGG" id="ppsc:EHS13_34965"/>
<evidence type="ECO:0000313" key="3">
    <source>
        <dbReference type="Proteomes" id="UP000426246"/>
    </source>
</evidence>
<keyword evidence="3" id="KW-1185">Reference proteome</keyword>
<dbReference type="EMBL" id="CP034235">
    <property type="protein sequence ID" value="QGQ99696.1"/>
    <property type="molecule type" value="Genomic_DNA"/>
</dbReference>
<keyword evidence="1" id="KW-0472">Membrane</keyword>
<evidence type="ECO:0000313" key="2">
    <source>
        <dbReference type="EMBL" id="QGQ99696.1"/>
    </source>
</evidence>
<gene>
    <name evidence="2" type="ORF">EHS13_34965</name>
</gene>
<reference evidence="3" key="1">
    <citation type="submission" date="2018-11" db="EMBL/GenBank/DDBJ databases">
        <title>Complete genome sequence of Paenibacillus sp. ML311-T8.</title>
        <authorList>
            <person name="Nam Y.-D."/>
            <person name="Kang J."/>
            <person name="Chung W.-H."/>
            <person name="Park Y.S."/>
        </authorList>
    </citation>
    <scope>NUCLEOTIDE SEQUENCE [LARGE SCALE GENOMIC DNA]</scope>
    <source>
        <strain evidence="3">ML311-T8</strain>
    </source>
</reference>
<proteinExistence type="predicted"/>
<keyword evidence="1" id="KW-0812">Transmembrane</keyword>
<dbReference type="AlphaFoldDB" id="A0A6B8RX03"/>
<name>A0A6B8RX03_9BACL</name>
<dbReference type="Proteomes" id="UP000426246">
    <property type="component" value="Chromosome"/>
</dbReference>
<organism evidence="2 3">
    <name type="scientific">Paenibacillus psychroresistens</name>
    <dbReference type="NCBI Taxonomy" id="1778678"/>
    <lineage>
        <taxon>Bacteria</taxon>
        <taxon>Bacillati</taxon>
        <taxon>Bacillota</taxon>
        <taxon>Bacilli</taxon>
        <taxon>Bacillales</taxon>
        <taxon>Paenibacillaceae</taxon>
        <taxon>Paenibacillus</taxon>
    </lineage>
</organism>
<dbReference type="OrthoDB" id="2606406at2"/>
<evidence type="ECO:0000256" key="1">
    <source>
        <dbReference type="SAM" id="Phobius"/>
    </source>
</evidence>